<evidence type="ECO:0000313" key="2">
    <source>
        <dbReference type="EMBL" id="GMG30358.1"/>
    </source>
</evidence>
<accession>A0AAN4YLV5</accession>
<proteinExistence type="predicted"/>
<reference evidence="2" key="1">
    <citation type="submission" date="2023-04" db="EMBL/GenBank/DDBJ databases">
        <title>Aspergillus oryzae NBRC 4228.</title>
        <authorList>
            <person name="Ichikawa N."/>
            <person name="Sato H."/>
            <person name="Tonouchi N."/>
        </authorList>
    </citation>
    <scope>NUCLEOTIDE SEQUENCE</scope>
    <source>
        <strain evidence="2">NBRC 4228</strain>
    </source>
</reference>
<gene>
    <name evidence="2" type="ORF">Aory04_000644200</name>
</gene>
<organism evidence="2 3">
    <name type="scientific">Aspergillus oryzae</name>
    <name type="common">Yellow koji mold</name>
    <dbReference type="NCBI Taxonomy" id="5062"/>
    <lineage>
        <taxon>Eukaryota</taxon>
        <taxon>Fungi</taxon>
        <taxon>Dikarya</taxon>
        <taxon>Ascomycota</taxon>
        <taxon>Pezizomycotina</taxon>
        <taxon>Eurotiomycetes</taxon>
        <taxon>Eurotiomycetidae</taxon>
        <taxon>Eurotiales</taxon>
        <taxon>Aspergillaceae</taxon>
        <taxon>Aspergillus</taxon>
        <taxon>Aspergillus subgen. Circumdati</taxon>
    </lineage>
</organism>
<dbReference type="InterPro" id="IPR053832">
    <property type="entry name" value="DUF6924"/>
</dbReference>
<comment type="caution">
    <text evidence="2">The sequence shown here is derived from an EMBL/GenBank/DDBJ whole genome shotgun (WGS) entry which is preliminary data.</text>
</comment>
<dbReference type="Pfam" id="PF21962">
    <property type="entry name" value="DUF6924"/>
    <property type="match status" value="1"/>
</dbReference>
<dbReference type="AlphaFoldDB" id="A0AAN4YLV5"/>
<dbReference type="Proteomes" id="UP001165205">
    <property type="component" value="Unassembled WGS sequence"/>
</dbReference>
<evidence type="ECO:0000313" key="3">
    <source>
        <dbReference type="Proteomes" id="UP001165205"/>
    </source>
</evidence>
<dbReference type="EMBL" id="BSYA01000069">
    <property type="protein sequence ID" value="GMG30358.1"/>
    <property type="molecule type" value="Genomic_DNA"/>
</dbReference>
<name>A0AAN4YLV5_ASPOZ</name>
<sequence length="259" mass="28888">MSESLIPIFCLHDIPLQILTSILTKAYAHAIEIQSPPTLLLLENTGNALRRYTHDDVTYPPVDPSFKSPFLGWELNEVVRFLREYATGTVVDESVFLVADQRTAEDESLLLVQSLRDGESVEFVRVAAEFVNTQAVAMAVATTDVQELRSLIDEGGVFRGGSEPEQEYLKIINCHDSYLTADKITQVPEVERPNAESISADAQSILTAYGNPNMQVINITTPIRRNEANEINLAKTLDQEGVVLMSFVGLVQRHCYDWC</sequence>
<evidence type="ECO:0000259" key="1">
    <source>
        <dbReference type="Pfam" id="PF21962"/>
    </source>
</evidence>
<feature type="domain" description="DUF6924" evidence="1">
    <location>
        <begin position="55"/>
        <end position="160"/>
    </location>
</feature>
<protein>
    <submittedName>
        <fullName evidence="2">Unnamed protein product</fullName>
    </submittedName>
</protein>